<dbReference type="Pfam" id="PF00383">
    <property type="entry name" value="dCMP_cyt_deam_1"/>
    <property type="match status" value="1"/>
</dbReference>
<dbReference type="SUPFAM" id="SSF53597">
    <property type="entry name" value="Dihydrofolate reductase-like"/>
    <property type="match status" value="1"/>
</dbReference>
<dbReference type="PANTHER" id="PTHR38011:SF7">
    <property type="entry name" value="2,5-DIAMINO-6-RIBOSYLAMINO-4(3H)-PYRIMIDINONE 5'-PHOSPHATE REDUCTASE"/>
    <property type="match status" value="1"/>
</dbReference>
<comment type="catalytic activity">
    <reaction evidence="12">
        <text>2,5-diamino-6-hydroxy-4-(5-phosphoribosylamino)-pyrimidine + H2O + H(+) = 5-amino-6-(5-phospho-D-ribosylamino)uracil + NH4(+)</text>
        <dbReference type="Rhea" id="RHEA:21868"/>
        <dbReference type="ChEBI" id="CHEBI:15377"/>
        <dbReference type="ChEBI" id="CHEBI:15378"/>
        <dbReference type="ChEBI" id="CHEBI:28938"/>
        <dbReference type="ChEBI" id="CHEBI:58453"/>
        <dbReference type="ChEBI" id="CHEBI:58614"/>
        <dbReference type="EC" id="3.5.4.26"/>
    </reaction>
</comment>
<comment type="similarity">
    <text evidence="5 12">In the C-terminal section; belongs to the HTP reductase family.</text>
</comment>
<evidence type="ECO:0000256" key="7">
    <source>
        <dbReference type="ARBA" id="ARBA00022723"/>
    </source>
</evidence>
<evidence type="ECO:0000256" key="11">
    <source>
        <dbReference type="ARBA" id="ARBA00023268"/>
    </source>
</evidence>
<evidence type="ECO:0000256" key="1">
    <source>
        <dbReference type="ARBA" id="ARBA00002151"/>
    </source>
</evidence>
<dbReference type="Gene3D" id="3.40.430.10">
    <property type="entry name" value="Dihydrofolate Reductase, subunit A"/>
    <property type="match status" value="1"/>
</dbReference>
<keyword evidence="12 14" id="KW-0378">Hydrolase</keyword>
<name>A0ABS1KS10_9BACT</name>
<evidence type="ECO:0000256" key="5">
    <source>
        <dbReference type="ARBA" id="ARBA00007417"/>
    </source>
</evidence>
<keyword evidence="11" id="KW-0511">Multifunctional enzyme</keyword>
<dbReference type="InterPro" id="IPR016193">
    <property type="entry name" value="Cytidine_deaminase-like"/>
</dbReference>
<dbReference type="InterPro" id="IPR002734">
    <property type="entry name" value="RibDG_C"/>
</dbReference>
<dbReference type="PROSITE" id="PS00903">
    <property type="entry name" value="CYT_DCMP_DEAMINASES_1"/>
    <property type="match status" value="1"/>
</dbReference>
<evidence type="ECO:0000256" key="10">
    <source>
        <dbReference type="ARBA" id="ARBA00023002"/>
    </source>
</evidence>
<dbReference type="RefSeq" id="WP_202010301.1">
    <property type="nucleotide sequence ID" value="NZ_JAERRB010000004.1"/>
</dbReference>
<comment type="pathway">
    <text evidence="2 12">Cofactor biosynthesis; riboflavin biosynthesis; 5-amino-6-(D-ribitylamino)uracil from GTP: step 2/4.</text>
</comment>
<dbReference type="CDD" id="cd01284">
    <property type="entry name" value="Riboflavin_deaminase-reductase"/>
    <property type="match status" value="1"/>
</dbReference>
<evidence type="ECO:0000256" key="2">
    <source>
        <dbReference type="ARBA" id="ARBA00004882"/>
    </source>
</evidence>
<evidence type="ECO:0000256" key="6">
    <source>
        <dbReference type="ARBA" id="ARBA00022619"/>
    </source>
</evidence>
<evidence type="ECO:0000259" key="13">
    <source>
        <dbReference type="PROSITE" id="PS51747"/>
    </source>
</evidence>
<protein>
    <recommendedName>
        <fullName evidence="12">Riboflavin biosynthesis protein RibD</fullName>
    </recommendedName>
    <domain>
        <recommendedName>
            <fullName evidence="12">Diaminohydroxyphosphoribosylaminopyrimidine deaminase</fullName>
            <shortName evidence="12">DRAP deaminase</shortName>
            <ecNumber evidence="12">3.5.4.26</ecNumber>
        </recommendedName>
        <alternativeName>
            <fullName evidence="12">Riboflavin-specific deaminase</fullName>
        </alternativeName>
    </domain>
    <domain>
        <recommendedName>
            <fullName evidence="12">5-amino-6-(5-phosphoribosylamino)uracil reductase</fullName>
            <ecNumber evidence="12">1.1.1.193</ecNumber>
        </recommendedName>
        <alternativeName>
            <fullName evidence="12">HTP reductase</fullName>
        </alternativeName>
    </domain>
</protein>
<dbReference type="NCBIfam" id="TIGR00326">
    <property type="entry name" value="eubact_ribD"/>
    <property type="match status" value="1"/>
</dbReference>
<dbReference type="InterPro" id="IPR004794">
    <property type="entry name" value="Eubact_RibD"/>
</dbReference>
<dbReference type="InterPro" id="IPR024072">
    <property type="entry name" value="DHFR-like_dom_sf"/>
</dbReference>
<keyword evidence="9 12" id="KW-0521">NADP</keyword>
<dbReference type="InterPro" id="IPR050765">
    <property type="entry name" value="Riboflavin_Biosynth_HTPR"/>
</dbReference>
<accession>A0ABS1KS10</accession>
<dbReference type="PIRSF" id="PIRSF006769">
    <property type="entry name" value="RibD"/>
    <property type="match status" value="1"/>
</dbReference>
<comment type="cofactor">
    <cofactor evidence="12">
        <name>Zn(2+)</name>
        <dbReference type="ChEBI" id="CHEBI:29105"/>
    </cofactor>
    <text evidence="12">Binds 1 zinc ion.</text>
</comment>
<evidence type="ECO:0000256" key="8">
    <source>
        <dbReference type="ARBA" id="ARBA00022833"/>
    </source>
</evidence>
<keyword evidence="6 12" id="KW-0686">Riboflavin biosynthesis</keyword>
<comment type="pathway">
    <text evidence="3 12">Cofactor biosynthesis; riboflavin biosynthesis; 5-amino-6-(D-ribitylamino)uracil from GTP: step 3/4.</text>
</comment>
<gene>
    <name evidence="14" type="primary">ribD</name>
    <name evidence="14" type="ORF">JI741_13580</name>
</gene>
<dbReference type="Pfam" id="PF01872">
    <property type="entry name" value="RibD_C"/>
    <property type="match status" value="1"/>
</dbReference>
<keyword evidence="10 12" id="KW-0560">Oxidoreductase</keyword>
<comment type="caution">
    <text evidence="14">The sequence shown here is derived from an EMBL/GenBank/DDBJ whole genome shotgun (WGS) entry which is preliminary data.</text>
</comment>
<dbReference type="PANTHER" id="PTHR38011">
    <property type="entry name" value="DIHYDROFOLATE REDUCTASE FAMILY PROTEIN (AFU_ORTHOLOGUE AFUA_8G06820)"/>
    <property type="match status" value="1"/>
</dbReference>
<evidence type="ECO:0000256" key="9">
    <source>
        <dbReference type="ARBA" id="ARBA00022857"/>
    </source>
</evidence>
<dbReference type="SUPFAM" id="SSF53927">
    <property type="entry name" value="Cytidine deaminase-like"/>
    <property type="match status" value="1"/>
</dbReference>
<evidence type="ECO:0000256" key="4">
    <source>
        <dbReference type="ARBA" id="ARBA00005259"/>
    </source>
</evidence>
<comment type="function">
    <text evidence="1 12">Converts 2,5-diamino-6-(ribosylamino)-4(3h)-pyrimidinone 5'-phosphate into 5-amino-6-(ribosylamino)-2,4(1h,3h)-pyrimidinedione 5'-phosphate.</text>
</comment>
<keyword evidence="8 12" id="KW-0862">Zinc</keyword>
<organism evidence="14 15">
    <name type="scientific">Chryseolinea lacunae</name>
    <dbReference type="NCBI Taxonomy" id="2801331"/>
    <lineage>
        <taxon>Bacteria</taxon>
        <taxon>Pseudomonadati</taxon>
        <taxon>Bacteroidota</taxon>
        <taxon>Cytophagia</taxon>
        <taxon>Cytophagales</taxon>
        <taxon>Fulvivirgaceae</taxon>
        <taxon>Chryseolinea</taxon>
    </lineage>
</organism>
<evidence type="ECO:0000313" key="15">
    <source>
        <dbReference type="Proteomes" id="UP000613030"/>
    </source>
</evidence>
<dbReference type="EC" id="3.5.4.26" evidence="12"/>
<dbReference type="Gene3D" id="3.40.140.10">
    <property type="entry name" value="Cytidine Deaminase, domain 2"/>
    <property type="match status" value="1"/>
</dbReference>
<dbReference type="InterPro" id="IPR016192">
    <property type="entry name" value="APOBEC/CMP_deaminase_Zn-bd"/>
</dbReference>
<keyword evidence="15" id="KW-1185">Reference proteome</keyword>
<dbReference type="EC" id="1.1.1.193" evidence="12"/>
<comment type="similarity">
    <text evidence="4 12">In the N-terminal section; belongs to the cytidine and deoxycytidylate deaminase family.</text>
</comment>
<dbReference type="EMBL" id="JAERRB010000004">
    <property type="protein sequence ID" value="MBL0742255.1"/>
    <property type="molecule type" value="Genomic_DNA"/>
</dbReference>
<evidence type="ECO:0000256" key="12">
    <source>
        <dbReference type="PIRNR" id="PIRNR006769"/>
    </source>
</evidence>
<feature type="domain" description="CMP/dCMP-type deaminase" evidence="13">
    <location>
        <begin position="7"/>
        <end position="130"/>
    </location>
</feature>
<dbReference type="Proteomes" id="UP000613030">
    <property type="component" value="Unassembled WGS sequence"/>
</dbReference>
<sequence length="355" mass="39709">MTKHDHHLDEVFMQRALELATLGRGHVSPNPLVGSVIVHEGKIIGEGWHRKYGEAHAEVNAVNSVDNKSLLPESTVYVNLEPCSHFGKTPPCADMLIHHRVKKVVVANLDSNPLVSGEGVKKLRAAGIEVITGILDKQGHALNRAFFTVMNHQRPFIVLKWAETADGFIARENYDSKWISHALSRQLVHKWRTELDAILVGSKTAAHDNPQLNVRDWTGRNPVRVVIDRFLKLSSSLHVFDGSQKTIRYNVLKHEEHPNLSLVRLDEENFLAEIVKDLHRQKIQSVLVEGGAHLLQLFIDAGLWDEARIFQSPRSFGKGIAAPVLHGVQTGQYVLEPDTLRVVTPLATAPKKINQ</sequence>
<keyword evidence="7 12" id="KW-0479">Metal-binding</keyword>
<dbReference type="GO" id="GO:0008835">
    <property type="term" value="F:diaminohydroxyphosphoribosylaminopyrimidine deaminase activity"/>
    <property type="evidence" value="ECO:0007669"/>
    <property type="project" value="UniProtKB-EC"/>
</dbReference>
<reference evidence="14 15" key="1">
    <citation type="submission" date="2021-01" db="EMBL/GenBank/DDBJ databases">
        <title>Chryseolinea sp. Jin1 Genome sequencing and assembly.</title>
        <authorList>
            <person name="Kim I."/>
        </authorList>
    </citation>
    <scope>NUCLEOTIDE SEQUENCE [LARGE SCALE GENOMIC DNA]</scope>
    <source>
        <strain evidence="14 15">Jin1</strain>
    </source>
</reference>
<dbReference type="PROSITE" id="PS51747">
    <property type="entry name" value="CYT_DCMP_DEAMINASES_2"/>
    <property type="match status" value="1"/>
</dbReference>
<proteinExistence type="inferred from homology"/>
<evidence type="ECO:0000313" key="14">
    <source>
        <dbReference type="EMBL" id="MBL0742255.1"/>
    </source>
</evidence>
<evidence type="ECO:0000256" key="3">
    <source>
        <dbReference type="ARBA" id="ARBA00004910"/>
    </source>
</evidence>
<dbReference type="GO" id="GO:0008703">
    <property type="term" value="F:5-amino-6-(5-phosphoribosylamino)uracil reductase activity"/>
    <property type="evidence" value="ECO:0007669"/>
    <property type="project" value="UniProtKB-EC"/>
</dbReference>
<dbReference type="InterPro" id="IPR002125">
    <property type="entry name" value="CMP_dCMP_dom"/>
</dbReference>
<comment type="catalytic activity">
    <reaction evidence="12">
        <text>5-amino-6-(5-phospho-D-ribitylamino)uracil + NADP(+) = 5-amino-6-(5-phospho-D-ribosylamino)uracil + NADPH + H(+)</text>
        <dbReference type="Rhea" id="RHEA:17845"/>
        <dbReference type="ChEBI" id="CHEBI:15378"/>
        <dbReference type="ChEBI" id="CHEBI:57783"/>
        <dbReference type="ChEBI" id="CHEBI:58349"/>
        <dbReference type="ChEBI" id="CHEBI:58421"/>
        <dbReference type="ChEBI" id="CHEBI:58453"/>
        <dbReference type="EC" id="1.1.1.193"/>
    </reaction>
</comment>